<keyword evidence="2" id="KW-1185">Reference proteome</keyword>
<dbReference type="KEGG" id="ssyi:EKG83_21210"/>
<dbReference type="SUPFAM" id="SSF54593">
    <property type="entry name" value="Glyoxalase/Bleomycin resistance protein/Dihydroxybiphenyl dioxygenase"/>
    <property type="match status" value="1"/>
</dbReference>
<dbReference type="Proteomes" id="UP000325787">
    <property type="component" value="Chromosome"/>
</dbReference>
<evidence type="ECO:0000313" key="1">
    <source>
        <dbReference type="EMBL" id="QFZ19614.1"/>
    </source>
</evidence>
<dbReference type="OrthoDB" id="5185674at2"/>
<organism evidence="1 2">
    <name type="scientific">Saccharothrix syringae</name>
    <name type="common">Nocardiopsis syringae</name>
    <dbReference type="NCBI Taxonomy" id="103733"/>
    <lineage>
        <taxon>Bacteria</taxon>
        <taxon>Bacillati</taxon>
        <taxon>Actinomycetota</taxon>
        <taxon>Actinomycetes</taxon>
        <taxon>Pseudonocardiales</taxon>
        <taxon>Pseudonocardiaceae</taxon>
        <taxon>Saccharothrix</taxon>
    </lineage>
</organism>
<dbReference type="RefSeq" id="WP_033429683.1">
    <property type="nucleotide sequence ID" value="NZ_CP034550.1"/>
</dbReference>
<dbReference type="AlphaFoldDB" id="A0A5Q0H1A1"/>
<dbReference type="InterPro" id="IPR029068">
    <property type="entry name" value="Glyas_Bleomycin-R_OHBP_Dase"/>
</dbReference>
<proteinExistence type="predicted"/>
<accession>A0A5Q0H1A1</accession>
<evidence type="ECO:0000313" key="2">
    <source>
        <dbReference type="Proteomes" id="UP000325787"/>
    </source>
</evidence>
<gene>
    <name evidence="1" type="ORF">EKG83_21210</name>
</gene>
<reference evidence="2" key="1">
    <citation type="journal article" date="2021" name="Curr. Microbiol.">
        <title>Complete genome of nocamycin-producing strain Saccharothrix syringae NRRL B-16468 reveals the biosynthetic potential for secondary metabolites.</title>
        <authorList>
            <person name="Mo X."/>
            <person name="Yang S."/>
        </authorList>
    </citation>
    <scope>NUCLEOTIDE SEQUENCE [LARGE SCALE GENOMIC DNA]</scope>
    <source>
        <strain evidence="2">ATCC 51364 / DSM 43886 / JCM 6844 / KCTC 9398 / NBRC 14523 / NRRL B-16468 / INA 2240</strain>
    </source>
</reference>
<dbReference type="Gene3D" id="3.10.180.10">
    <property type="entry name" value="2,3-Dihydroxybiphenyl 1,2-Dioxygenase, domain 1"/>
    <property type="match status" value="1"/>
</dbReference>
<name>A0A5Q0H1A1_SACSY</name>
<dbReference type="Pfam" id="PF13669">
    <property type="entry name" value="Glyoxalase_4"/>
    <property type="match status" value="1"/>
</dbReference>
<protein>
    <submittedName>
        <fullName evidence="1">VOC family protein</fullName>
    </submittedName>
</protein>
<sequence length="148" mass="16447">MTSFYHICFVVPDVERAMADLTRAVGVEWGGVKDDQVGEWAYRMAFSRTGPPYFELIEGPAGSPWDSTLGARCDHIGFWTKSVDDSAGRLAAEGYPVDFSGCPFGRRYSYHRVESLGVRLEMMDISRQVPFLATWNPGGAAMPAFDDH</sequence>
<dbReference type="EMBL" id="CP034550">
    <property type="protein sequence ID" value="QFZ19614.1"/>
    <property type="molecule type" value="Genomic_DNA"/>
</dbReference>